<dbReference type="GO" id="GO:0003735">
    <property type="term" value="F:structural constituent of ribosome"/>
    <property type="evidence" value="ECO:0007669"/>
    <property type="project" value="InterPro"/>
</dbReference>
<keyword evidence="3" id="KW-0472">Membrane</keyword>
<dbReference type="EMBL" id="JABDHM010000020">
    <property type="protein sequence ID" value="KAF5223325.1"/>
    <property type="molecule type" value="Genomic_DNA"/>
</dbReference>
<name>A0A7J6Y9U7_TRYCR</name>
<dbReference type="SUPFAM" id="SSF54189">
    <property type="entry name" value="Ribosomal proteins S24e, L23 and L15e"/>
    <property type="match status" value="1"/>
</dbReference>
<comment type="caution">
    <text evidence="4">The sequence shown here is derived from an EMBL/GenBank/DDBJ whole genome shotgun (WGS) entry which is preliminary data.</text>
</comment>
<evidence type="ECO:0000256" key="3">
    <source>
        <dbReference type="SAM" id="Phobius"/>
    </source>
</evidence>
<sequence length="312" mass="35494">MTINGWLIAFVNLHFFYLFLLVLFSSRTAFPPQLSPCGVVAATEREGGRGVFLLAFLLLKISIGGMRRFIAAGGCSGALSSSPTVLVLGANSPSGATLALMMAARGRFYRPLVNQGINLWRYRMGRIHKGWCTWEYQHTRPDPRPFPDPPVNDYFGRSRLWNPIPGKMGYVNKKAEEWGWPHQRPPPTGLRRSQEYFPFFFARYFPDAEVRLVLDSVLNNETTHPVFYIPNDMSRAELVNYLKNIYGVENVVRIKVRNARGRRYKNELGEIKTMDDYKIAIVELDSPVSVEFKQIKGTEDTPDNRPQAQISG</sequence>
<dbReference type="GO" id="GO:1990904">
    <property type="term" value="C:ribonucleoprotein complex"/>
    <property type="evidence" value="ECO:0007669"/>
    <property type="project" value="UniProtKB-KW"/>
</dbReference>
<dbReference type="InterPro" id="IPR012677">
    <property type="entry name" value="Nucleotide-bd_a/b_plait_sf"/>
</dbReference>
<evidence type="ECO:0008006" key="6">
    <source>
        <dbReference type="Google" id="ProtNLM"/>
    </source>
</evidence>
<dbReference type="Proteomes" id="UP000583944">
    <property type="component" value="Unassembled WGS sequence"/>
</dbReference>
<dbReference type="VEuPathDB" id="TriTrypDB:ECC02_003603"/>
<dbReference type="GO" id="GO:0006412">
    <property type="term" value="P:translation"/>
    <property type="evidence" value="ECO:0007669"/>
    <property type="project" value="InterPro"/>
</dbReference>
<gene>
    <name evidence="4" type="ORF">ECC02_003603</name>
</gene>
<accession>A0A7J6Y9U7</accession>
<protein>
    <recommendedName>
        <fullName evidence="6">Ribosomal protein L23</fullName>
    </recommendedName>
</protein>
<keyword evidence="2" id="KW-0687">Ribonucleoprotein</keyword>
<dbReference type="VEuPathDB" id="TriTrypDB:BCY84_03177"/>
<dbReference type="Gene3D" id="3.30.70.330">
    <property type="match status" value="1"/>
</dbReference>
<dbReference type="GO" id="GO:0005840">
    <property type="term" value="C:ribosome"/>
    <property type="evidence" value="ECO:0007669"/>
    <property type="project" value="UniProtKB-KW"/>
</dbReference>
<evidence type="ECO:0000313" key="5">
    <source>
        <dbReference type="Proteomes" id="UP000583944"/>
    </source>
</evidence>
<feature type="transmembrane region" description="Helical" evidence="3">
    <location>
        <begin position="6"/>
        <end position="24"/>
    </location>
</feature>
<keyword evidence="1" id="KW-0689">Ribosomal protein</keyword>
<evidence type="ECO:0000256" key="1">
    <source>
        <dbReference type="ARBA" id="ARBA00022980"/>
    </source>
</evidence>
<proteinExistence type="predicted"/>
<dbReference type="InterPro" id="IPR012678">
    <property type="entry name" value="Ribosomal_uL23/eL15/eS24_sf"/>
</dbReference>
<evidence type="ECO:0000256" key="2">
    <source>
        <dbReference type="ARBA" id="ARBA00023274"/>
    </source>
</evidence>
<organism evidence="4 5">
    <name type="scientific">Trypanosoma cruzi</name>
    <dbReference type="NCBI Taxonomy" id="5693"/>
    <lineage>
        <taxon>Eukaryota</taxon>
        <taxon>Discoba</taxon>
        <taxon>Euglenozoa</taxon>
        <taxon>Kinetoplastea</taxon>
        <taxon>Metakinetoplastina</taxon>
        <taxon>Trypanosomatida</taxon>
        <taxon>Trypanosomatidae</taxon>
        <taxon>Trypanosoma</taxon>
        <taxon>Schizotrypanum</taxon>
    </lineage>
</organism>
<reference evidence="4 5" key="1">
    <citation type="journal article" date="2019" name="Genome Biol. Evol.">
        <title>Nanopore Sequencing Significantly Improves Genome Assembly of the Protozoan Parasite Trypanosoma cruzi.</title>
        <authorList>
            <person name="Diaz-Viraque F."/>
            <person name="Pita S."/>
            <person name="Greif G."/>
            <person name="de Souza R.C.M."/>
            <person name="Iraola G."/>
            <person name="Robello C."/>
        </authorList>
    </citation>
    <scope>NUCLEOTIDE SEQUENCE [LARGE SCALE GENOMIC DNA]</scope>
    <source>
        <strain evidence="4 5">Berenice</strain>
    </source>
</reference>
<evidence type="ECO:0000313" key="4">
    <source>
        <dbReference type="EMBL" id="KAF5223325.1"/>
    </source>
</evidence>
<dbReference type="AlphaFoldDB" id="A0A7J6Y9U7"/>
<keyword evidence="3" id="KW-1133">Transmembrane helix</keyword>
<keyword evidence="3" id="KW-0812">Transmembrane</keyword>